<comment type="caution">
    <text evidence="1">The sequence shown here is derived from an EMBL/GenBank/DDBJ whole genome shotgun (WGS) entry which is preliminary data.</text>
</comment>
<accession>A0A8J2HL58</accession>
<protein>
    <submittedName>
        <fullName evidence="1">Uncharacterized protein</fullName>
    </submittedName>
</protein>
<name>A0A8J2HL58_COTCN</name>
<dbReference type="EMBL" id="CAJNRD030001124">
    <property type="protein sequence ID" value="CAG5106938.1"/>
    <property type="molecule type" value="Genomic_DNA"/>
</dbReference>
<gene>
    <name evidence="1" type="ORF">HICCMSTLAB_LOCUS12510</name>
</gene>
<organism evidence="1 2">
    <name type="scientific">Cotesia congregata</name>
    <name type="common">Parasitoid wasp</name>
    <name type="synonym">Apanteles congregatus</name>
    <dbReference type="NCBI Taxonomy" id="51543"/>
    <lineage>
        <taxon>Eukaryota</taxon>
        <taxon>Metazoa</taxon>
        <taxon>Ecdysozoa</taxon>
        <taxon>Arthropoda</taxon>
        <taxon>Hexapoda</taxon>
        <taxon>Insecta</taxon>
        <taxon>Pterygota</taxon>
        <taxon>Neoptera</taxon>
        <taxon>Endopterygota</taxon>
        <taxon>Hymenoptera</taxon>
        <taxon>Apocrita</taxon>
        <taxon>Ichneumonoidea</taxon>
        <taxon>Braconidae</taxon>
        <taxon>Microgastrinae</taxon>
        <taxon>Cotesia</taxon>
    </lineage>
</organism>
<reference evidence="1" key="1">
    <citation type="submission" date="2021-04" db="EMBL/GenBank/DDBJ databases">
        <authorList>
            <person name="Chebbi M.A.C M."/>
        </authorList>
    </citation>
    <scope>NUCLEOTIDE SEQUENCE</scope>
</reference>
<dbReference type="AlphaFoldDB" id="A0A8J2HL58"/>
<sequence>MLTLVLAFAPSPTDLSLMDKYLAFEFPGTQPLAQRRVPRGSATPVYIVVSVGSGDKISSAIGPGAPTTPSTALARIFAAHRQLRLSRELRFSLTGLDLCAPLQRISFSRC</sequence>
<dbReference type="Proteomes" id="UP000786811">
    <property type="component" value="Unassembled WGS sequence"/>
</dbReference>
<keyword evidence="2" id="KW-1185">Reference proteome</keyword>
<evidence type="ECO:0000313" key="2">
    <source>
        <dbReference type="Proteomes" id="UP000786811"/>
    </source>
</evidence>
<proteinExistence type="predicted"/>
<evidence type="ECO:0000313" key="1">
    <source>
        <dbReference type="EMBL" id="CAG5106938.1"/>
    </source>
</evidence>